<evidence type="ECO:0000256" key="2">
    <source>
        <dbReference type="ARBA" id="ARBA00022519"/>
    </source>
</evidence>
<gene>
    <name evidence="4" type="ORF">Bccel_1397</name>
</gene>
<accession>A0A0L6JK44</accession>
<proteinExistence type="predicted"/>
<keyword evidence="2" id="KW-1003">Cell membrane</keyword>
<evidence type="ECO:0000313" key="4">
    <source>
        <dbReference type="EMBL" id="KNY26135.1"/>
    </source>
</evidence>
<comment type="caution">
    <text evidence="4">The sequence shown here is derived from an EMBL/GenBank/DDBJ whole genome shotgun (WGS) entry which is preliminary data.</text>
</comment>
<dbReference type="PANTHER" id="PTHR32196">
    <property type="entry name" value="ABC TRANSPORTER PERMEASE PROTEIN YPHD-RELATED-RELATED"/>
    <property type="match status" value="1"/>
</dbReference>
<keyword evidence="3" id="KW-1133">Transmembrane helix</keyword>
<dbReference type="PANTHER" id="PTHR32196:SF32">
    <property type="entry name" value="XYLOSE TRANSPORT SYSTEM PERMEASE PROTEIN XYLH"/>
    <property type="match status" value="1"/>
</dbReference>
<keyword evidence="5" id="KW-1185">Reference proteome</keyword>
<keyword evidence="3" id="KW-0812">Transmembrane</keyword>
<protein>
    <submittedName>
        <fullName evidence="4">ABC-type xylose transport system, permease component</fullName>
    </submittedName>
</protein>
<sequence>MLYRGASASGGIGTVIGAIIGALVMGVLNNGMSIMGVGSDWQMTIKGLVLLLSVAFDVLSKRK</sequence>
<keyword evidence="2" id="KW-0997">Cell inner membrane</keyword>
<dbReference type="EMBL" id="LGTC01000001">
    <property type="protein sequence ID" value="KNY26135.1"/>
    <property type="molecule type" value="Genomic_DNA"/>
</dbReference>
<organism evidence="4 5">
    <name type="scientific">Pseudobacteroides cellulosolvens ATCC 35603 = DSM 2933</name>
    <dbReference type="NCBI Taxonomy" id="398512"/>
    <lineage>
        <taxon>Bacteria</taxon>
        <taxon>Bacillati</taxon>
        <taxon>Bacillota</taxon>
        <taxon>Clostridia</taxon>
        <taxon>Eubacteriales</taxon>
        <taxon>Oscillospiraceae</taxon>
        <taxon>Pseudobacteroides</taxon>
    </lineage>
</organism>
<dbReference type="PATRIC" id="fig|398512.5.peg.1453"/>
<keyword evidence="1" id="KW-0813">Transport</keyword>
<dbReference type="AlphaFoldDB" id="A0A0L6JK44"/>
<keyword evidence="3" id="KW-0472">Membrane</keyword>
<reference evidence="5" key="1">
    <citation type="submission" date="2015-07" db="EMBL/GenBank/DDBJ databases">
        <title>Near-Complete Genome Sequence of the Cellulolytic Bacterium Bacteroides (Pseudobacteroides) cellulosolvens ATCC 35603.</title>
        <authorList>
            <person name="Dassa B."/>
            <person name="Utturkar S.M."/>
            <person name="Klingeman D.M."/>
            <person name="Hurt R.A."/>
            <person name="Keller M."/>
            <person name="Xu J."/>
            <person name="Reddy Y.H.K."/>
            <person name="Borovok I."/>
            <person name="Grinberg I.R."/>
            <person name="Lamed R."/>
            <person name="Zhivin O."/>
            <person name="Bayer E.A."/>
            <person name="Brown S.D."/>
        </authorList>
    </citation>
    <scope>NUCLEOTIDE SEQUENCE [LARGE SCALE GENOMIC DNA]</scope>
    <source>
        <strain evidence="5">DSM 2933</strain>
    </source>
</reference>
<evidence type="ECO:0000256" key="3">
    <source>
        <dbReference type="SAM" id="Phobius"/>
    </source>
</evidence>
<dbReference type="STRING" id="398512.Bccel_1397"/>
<feature type="transmembrane region" description="Helical" evidence="3">
    <location>
        <begin position="41"/>
        <end position="59"/>
    </location>
</feature>
<evidence type="ECO:0000313" key="5">
    <source>
        <dbReference type="Proteomes" id="UP000036923"/>
    </source>
</evidence>
<name>A0A0L6JK44_9FIRM</name>
<dbReference type="Proteomes" id="UP000036923">
    <property type="component" value="Unassembled WGS sequence"/>
</dbReference>
<evidence type="ECO:0000256" key="1">
    <source>
        <dbReference type="ARBA" id="ARBA00022448"/>
    </source>
</evidence>
<feature type="transmembrane region" description="Helical" evidence="3">
    <location>
        <begin position="12"/>
        <end position="29"/>
    </location>
</feature>
<dbReference type="GO" id="GO:0005886">
    <property type="term" value="C:plasma membrane"/>
    <property type="evidence" value="ECO:0007669"/>
    <property type="project" value="TreeGrafter"/>
</dbReference>